<dbReference type="KEGG" id="acel:acsn021_26520"/>
<dbReference type="PANTHER" id="PTHR30531">
    <property type="entry name" value="FLAGELLAR BIOSYNTHETIC PROTEIN FLHB"/>
    <property type="match status" value="1"/>
</dbReference>
<keyword evidence="2" id="KW-1185">Reference proteome</keyword>
<sequence length="104" mass="11381">MDFKSKNKEVAADIQSRTAVALGYNTEEAAPKIIASGRGYLADKILKAAEVNRIPVHEDSGLASTLSKLQIGDYIPPELYDVVSEVLLFVDNMDRIKGKVMAEK</sequence>
<dbReference type="Proteomes" id="UP000515561">
    <property type="component" value="Chromosome"/>
</dbReference>
<dbReference type="EMBL" id="AP023367">
    <property type="protein sequence ID" value="BCJ95083.1"/>
    <property type="molecule type" value="Genomic_DNA"/>
</dbReference>
<dbReference type="InterPro" id="IPR006135">
    <property type="entry name" value="T3SS_substrate_exporter"/>
</dbReference>
<dbReference type="GO" id="GO:0005886">
    <property type="term" value="C:plasma membrane"/>
    <property type="evidence" value="ECO:0007669"/>
    <property type="project" value="TreeGrafter"/>
</dbReference>
<dbReference type="Gene3D" id="3.40.1690.10">
    <property type="entry name" value="secretion proteins EscU"/>
    <property type="match status" value="1"/>
</dbReference>
<organism evidence="1 2">
    <name type="scientific">Anaerocolumna cellulosilytica</name>
    <dbReference type="NCBI Taxonomy" id="433286"/>
    <lineage>
        <taxon>Bacteria</taxon>
        <taxon>Bacillati</taxon>
        <taxon>Bacillota</taxon>
        <taxon>Clostridia</taxon>
        <taxon>Lachnospirales</taxon>
        <taxon>Lachnospiraceae</taxon>
        <taxon>Anaerocolumna</taxon>
    </lineage>
</organism>
<reference evidence="1 2" key="1">
    <citation type="journal article" date="2016" name="Int. J. Syst. Evol. Microbiol.">
        <title>Descriptions of Anaerotaenia torta gen. nov., sp. nov. and Anaerocolumna cellulosilytica gen. nov., sp. nov. isolated from a methanogenic reactor of cattle waste.</title>
        <authorList>
            <person name="Uek A."/>
            <person name="Ohtaki Y."/>
            <person name="Kaku N."/>
            <person name="Ueki K."/>
        </authorList>
    </citation>
    <scope>NUCLEOTIDE SEQUENCE [LARGE SCALE GENOMIC DNA]</scope>
    <source>
        <strain evidence="1 2">SN021</strain>
    </source>
</reference>
<gene>
    <name evidence="1" type="ORF">acsn021_26520</name>
</gene>
<dbReference type="PANTHER" id="PTHR30531:SF12">
    <property type="entry name" value="FLAGELLAR BIOSYNTHETIC PROTEIN FLHB"/>
    <property type="match status" value="1"/>
</dbReference>
<name>A0A6S6QUZ8_9FIRM</name>
<accession>A0A6S6QUZ8</accession>
<dbReference type="SUPFAM" id="SSF160544">
    <property type="entry name" value="EscU C-terminal domain-like"/>
    <property type="match status" value="1"/>
</dbReference>
<dbReference type="AlphaFoldDB" id="A0A6S6QUZ8"/>
<proteinExistence type="predicted"/>
<dbReference type="GO" id="GO:0009306">
    <property type="term" value="P:protein secretion"/>
    <property type="evidence" value="ECO:0007669"/>
    <property type="project" value="InterPro"/>
</dbReference>
<dbReference type="Pfam" id="PF01312">
    <property type="entry name" value="Bac_export_2"/>
    <property type="match status" value="1"/>
</dbReference>
<protein>
    <submittedName>
        <fullName evidence="1">Uncharacterized protein</fullName>
    </submittedName>
</protein>
<evidence type="ECO:0000313" key="1">
    <source>
        <dbReference type="EMBL" id="BCJ95083.1"/>
    </source>
</evidence>
<dbReference type="RefSeq" id="WP_184095973.1">
    <property type="nucleotide sequence ID" value="NZ_AP023367.1"/>
</dbReference>
<evidence type="ECO:0000313" key="2">
    <source>
        <dbReference type="Proteomes" id="UP000515561"/>
    </source>
</evidence>
<dbReference type="InterPro" id="IPR029025">
    <property type="entry name" value="T3SS_substrate_exporter_C"/>
</dbReference>